<dbReference type="CDD" id="cd00093">
    <property type="entry name" value="HTH_XRE"/>
    <property type="match status" value="1"/>
</dbReference>
<dbReference type="InterPro" id="IPR010982">
    <property type="entry name" value="Lambda_DNA-bd_dom_sf"/>
</dbReference>
<comment type="caution">
    <text evidence="2">The sequence shown here is derived from an EMBL/GenBank/DDBJ whole genome shotgun (WGS) entry which is preliminary data.</text>
</comment>
<dbReference type="EMBL" id="JALEMU010000104">
    <property type="protein sequence ID" value="MCI5755973.1"/>
    <property type="molecule type" value="Genomic_DNA"/>
</dbReference>
<dbReference type="PANTHER" id="PTHR37038:SF14">
    <property type="entry name" value="TRANSCRIPTIONAL ACTIVATOR"/>
    <property type="match status" value="1"/>
</dbReference>
<dbReference type="PANTHER" id="PTHR37038">
    <property type="entry name" value="TRANSCRIPTIONAL REGULATOR-RELATED"/>
    <property type="match status" value="1"/>
</dbReference>
<accession>A0AAE3K4H2</accession>
<sequence length="294" mass="32076">MSYSALGQKIKNARLEMGLTQKELCGGDITRNMLSRIETGDAYPSLETLCCLASRLGLPPGYFIDDSDDGESLRNRRLLSMIKNEYGKGSYALCLDYARGLTGSDEEFRMISSVCSFRCGVEGLMAGELRLAAEYFDGVTGELSEGDVIFPGYLADAKMYSVYIRSFLAHSAPGEDAEAIAPVLKCGGCGNDIVKIAAISEMLKNGADYAAKLFSVTTFSERKHRAVCEGMILCAKGEFRQAKIRLIEATGSQLVPMLSVWCLSLLEKCAAGLKDFENAYAYSIRRREAVDGLK</sequence>
<dbReference type="Proteomes" id="UP001139365">
    <property type="component" value="Unassembled WGS sequence"/>
</dbReference>
<dbReference type="Pfam" id="PF01381">
    <property type="entry name" value="HTH_3"/>
    <property type="match status" value="1"/>
</dbReference>
<gene>
    <name evidence="2" type="ORF">MR241_06735</name>
</gene>
<evidence type="ECO:0000313" key="2">
    <source>
        <dbReference type="EMBL" id="MCI5755973.1"/>
    </source>
</evidence>
<feature type="domain" description="HTH cro/C1-type" evidence="1">
    <location>
        <begin position="10"/>
        <end position="63"/>
    </location>
</feature>
<dbReference type="SMART" id="SM00530">
    <property type="entry name" value="HTH_XRE"/>
    <property type="match status" value="1"/>
</dbReference>
<dbReference type="GO" id="GO:0003677">
    <property type="term" value="F:DNA binding"/>
    <property type="evidence" value="ECO:0007669"/>
    <property type="project" value="InterPro"/>
</dbReference>
<evidence type="ECO:0000313" key="3">
    <source>
        <dbReference type="Proteomes" id="UP001139365"/>
    </source>
</evidence>
<name>A0AAE3K4H2_9BACT</name>
<reference evidence="2 3" key="1">
    <citation type="submission" date="2022-03" db="EMBL/GenBank/DDBJ databases">
        <title>Metagenome-assembled genomes from swine fecal metagenomes.</title>
        <authorList>
            <person name="Holman D.B."/>
            <person name="Kommadath A."/>
        </authorList>
    </citation>
    <scope>NUCLEOTIDE SEQUENCE [LARGE SCALE GENOMIC DNA]</scope>
    <source>
        <strain evidence="2">SUG147</strain>
    </source>
</reference>
<proteinExistence type="predicted"/>
<dbReference type="SUPFAM" id="SSF47413">
    <property type="entry name" value="lambda repressor-like DNA-binding domains"/>
    <property type="match status" value="1"/>
</dbReference>
<dbReference type="InterPro" id="IPR001387">
    <property type="entry name" value="Cro/C1-type_HTH"/>
</dbReference>
<evidence type="ECO:0000259" key="1">
    <source>
        <dbReference type="PROSITE" id="PS50943"/>
    </source>
</evidence>
<dbReference type="InterPro" id="IPR011990">
    <property type="entry name" value="TPR-like_helical_dom_sf"/>
</dbReference>
<dbReference type="AlphaFoldDB" id="A0AAE3K4H2"/>
<organism evidence="2 3">
    <name type="scientific">Candidatus Colimorpha enterica</name>
    <dbReference type="NCBI Taxonomy" id="3083063"/>
    <lineage>
        <taxon>Bacteria</taxon>
        <taxon>Pseudomonadati</taxon>
        <taxon>Bacteroidota</taxon>
        <taxon>Bacteroidia</taxon>
        <taxon>Bacteroidales</taxon>
        <taxon>Candidatus Colimorpha</taxon>
    </lineage>
</organism>
<dbReference type="Gene3D" id="1.25.40.10">
    <property type="entry name" value="Tetratricopeptide repeat domain"/>
    <property type="match status" value="1"/>
</dbReference>
<protein>
    <submittedName>
        <fullName evidence="2">Helix-turn-helix domain-containing protein</fullName>
    </submittedName>
</protein>
<dbReference type="PROSITE" id="PS50943">
    <property type="entry name" value="HTH_CROC1"/>
    <property type="match status" value="1"/>
</dbReference>
<dbReference type="InterPro" id="IPR053163">
    <property type="entry name" value="HTH-type_regulator_Rgg"/>
</dbReference>